<evidence type="ECO:0000256" key="1">
    <source>
        <dbReference type="ARBA" id="ARBA00004906"/>
    </source>
</evidence>
<dbReference type="GO" id="GO:0006511">
    <property type="term" value="P:ubiquitin-dependent protein catabolic process"/>
    <property type="evidence" value="ECO:0007669"/>
    <property type="project" value="InterPro"/>
</dbReference>
<reference evidence="4" key="2">
    <citation type="submission" date="2015-06" db="UniProtKB">
        <authorList>
            <consortium name="EnsemblPlants"/>
        </authorList>
    </citation>
    <scope>IDENTIFICATION</scope>
    <source>
        <strain evidence="4">DM1-3 516 R44</strain>
    </source>
</reference>
<keyword evidence="5" id="KW-1185">Reference proteome</keyword>
<keyword evidence="2" id="KW-0175">Coiled coil</keyword>
<sequence length="94" mass="11103">MSSKKLITFKTSDGEEFKLNEDVAMRSEVIKNMVQDVDRLESEEEKKEKKKRKIEEINKFPTRSSWIFVGGDPYQGIIPMFLSCFQHFKLRLNV</sequence>
<name>M1DDL0_SOLTU</name>
<proteinExistence type="predicted"/>
<dbReference type="InParanoid" id="M1DDL0"/>
<dbReference type="EnsemblPlants" id="PGSC0003DMT400087316">
    <property type="protein sequence ID" value="PGSC0003DMT400087316"/>
    <property type="gene ID" value="PGSC0003DMG400036887"/>
</dbReference>
<accession>M1DDL0</accession>
<reference evidence="5" key="1">
    <citation type="journal article" date="2011" name="Nature">
        <title>Genome sequence and analysis of the tuber crop potato.</title>
        <authorList>
            <consortium name="The Potato Genome Sequencing Consortium"/>
        </authorList>
    </citation>
    <scope>NUCLEOTIDE SEQUENCE [LARGE SCALE GENOMIC DNA]</scope>
    <source>
        <strain evidence="5">cv. DM1-3 516 R44</strain>
    </source>
</reference>
<dbReference type="SUPFAM" id="SSF54695">
    <property type="entry name" value="POZ domain"/>
    <property type="match status" value="1"/>
</dbReference>
<comment type="pathway">
    <text evidence="1">Protein modification; protein ubiquitination.</text>
</comment>
<protein>
    <recommendedName>
        <fullName evidence="3">SKP1 component POZ domain-containing protein</fullName>
    </recommendedName>
</protein>
<dbReference type="Gene3D" id="3.30.710.10">
    <property type="entry name" value="Potassium Channel Kv1.1, Chain A"/>
    <property type="match status" value="1"/>
</dbReference>
<feature type="domain" description="SKP1 component POZ" evidence="3">
    <location>
        <begin position="5"/>
        <end position="41"/>
    </location>
</feature>
<dbReference type="Pfam" id="PF03931">
    <property type="entry name" value="Skp1_POZ"/>
    <property type="match status" value="1"/>
</dbReference>
<dbReference type="AlphaFoldDB" id="M1DDL0"/>
<dbReference type="PaxDb" id="4113-PGSC0003DMT400087316"/>
<dbReference type="Gramene" id="PGSC0003DMT400087316">
    <property type="protein sequence ID" value="PGSC0003DMT400087316"/>
    <property type="gene ID" value="PGSC0003DMG400036887"/>
</dbReference>
<evidence type="ECO:0000259" key="3">
    <source>
        <dbReference type="Pfam" id="PF03931"/>
    </source>
</evidence>
<dbReference type="Proteomes" id="UP000011115">
    <property type="component" value="Unassembled WGS sequence"/>
</dbReference>
<evidence type="ECO:0000313" key="4">
    <source>
        <dbReference type="EnsemblPlants" id="PGSC0003DMT400087316"/>
    </source>
</evidence>
<dbReference type="InterPro" id="IPR011333">
    <property type="entry name" value="SKP1/BTB/POZ_sf"/>
</dbReference>
<organism evidence="4 5">
    <name type="scientific">Solanum tuberosum</name>
    <name type="common">Potato</name>
    <dbReference type="NCBI Taxonomy" id="4113"/>
    <lineage>
        <taxon>Eukaryota</taxon>
        <taxon>Viridiplantae</taxon>
        <taxon>Streptophyta</taxon>
        <taxon>Embryophyta</taxon>
        <taxon>Tracheophyta</taxon>
        <taxon>Spermatophyta</taxon>
        <taxon>Magnoliopsida</taxon>
        <taxon>eudicotyledons</taxon>
        <taxon>Gunneridae</taxon>
        <taxon>Pentapetalae</taxon>
        <taxon>asterids</taxon>
        <taxon>lamiids</taxon>
        <taxon>Solanales</taxon>
        <taxon>Solanaceae</taxon>
        <taxon>Solanoideae</taxon>
        <taxon>Solaneae</taxon>
        <taxon>Solanum</taxon>
    </lineage>
</organism>
<dbReference type="HOGENOM" id="CLU_2390282_0_0_1"/>
<evidence type="ECO:0000256" key="2">
    <source>
        <dbReference type="SAM" id="Coils"/>
    </source>
</evidence>
<feature type="coiled-coil region" evidence="2">
    <location>
        <begin position="30"/>
        <end position="60"/>
    </location>
</feature>
<evidence type="ECO:0000313" key="5">
    <source>
        <dbReference type="Proteomes" id="UP000011115"/>
    </source>
</evidence>
<dbReference type="InterPro" id="IPR016073">
    <property type="entry name" value="Skp1_comp_POZ"/>
</dbReference>